<feature type="compositionally biased region" description="Basic residues" evidence="1">
    <location>
        <begin position="1"/>
        <end position="12"/>
    </location>
</feature>
<feature type="region of interest" description="Disordered" evidence="1">
    <location>
        <begin position="1"/>
        <end position="58"/>
    </location>
</feature>
<evidence type="ECO:0000256" key="2">
    <source>
        <dbReference type="SAM" id="Phobius"/>
    </source>
</evidence>
<feature type="compositionally biased region" description="Basic and acidic residues" evidence="1">
    <location>
        <begin position="538"/>
        <end position="553"/>
    </location>
</feature>
<dbReference type="EMBL" id="AJVK01028289">
    <property type="status" value="NOT_ANNOTATED_CDS"/>
    <property type="molecule type" value="Genomic_DNA"/>
</dbReference>
<dbReference type="VEuPathDB" id="VectorBase:PPAPM1_004424"/>
<dbReference type="GO" id="GO:0005783">
    <property type="term" value="C:endoplasmic reticulum"/>
    <property type="evidence" value="ECO:0007669"/>
    <property type="project" value="TreeGrafter"/>
</dbReference>
<feature type="compositionally biased region" description="Polar residues" evidence="1">
    <location>
        <begin position="38"/>
        <end position="47"/>
    </location>
</feature>
<keyword evidence="2" id="KW-1133">Transmembrane helix</keyword>
<dbReference type="VEuPathDB" id="VectorBase:PPAI004316"/>
<feature type="compositionally biased region" description="Polar residues" evidence="1">
    <location>
        <begin position="295"/>
        <end position="306"/>
    </location>
</feature>
<feature type="compositionally biased region" description="Acidic residues" evidence="1">
    <location>
        <begin position="146"/>
        <end position="274"/>
    </location>
</feature>
<evidence type="ECO:0000313" key="3">
    <source>
        <dbReference type="EnsemblMetazoa" id="PPAI004316-PA"/>
    </source>
</evidence>
<protein>
    <submittedName>
        <fullName evidence="3">Uncharacterized protein</fullName>
    </submittedName>
</protein>
<proteinExistence type="predicted"/>
<dbReference type="EMBL" id="AJVK01028288">
    <property type="status" value="NOT_ANNOTATED_CDS"/>
    <property type="molecule type" value="Genomic_DNA"/>
</dbReference>
<evidence type="ECO:0000313" key="4">
    <source>
        <dbReference type="Proteomes" id="UP000092462"/>
    </source>
</evidence>
<dbReference type="InterPro" id="IPR039038">
    <property type="entry name" value="ASPH"/>
</dbReference>
<organism evidence="3 4">
    <name type="scientific">Phlebotomus papatasi</name>
    <name type="common">Sandfly</name>
    <dbReference type="NCBI Taxonomy" id="29031"/>
    <lineage>
        <taxon>Eukaryota</taxon>
        <taxon>Metazoa</taxon>
        <taxon>Ecdysozoa</taxon>
        <taxon>Arthropoda</taxon>
        <taxon>Hexapoda</taxon>
        <taxon>Insecta</taxon>
        <taxon>Pterygota</taxon>
        <taxon>Neoptera</taxon>
        <taxon>Endopterygota</taxon>
        <taxon>Diptera</taxon>
        <taxon>Nematocera</taxon>
        <taxon>Psychodoidea</taxon>
        <taxon>Psychodidae</taxon>
        <taxon>Phlebotomus</taxon>
        <taxon>Phlebotomus</taxon>
    </lineage>
</organism>
<dbReference type="GO" id="GO:0062101">
    <property type="term" value="F:peptidyl-aspartic acid 3-dioxygenase activity"/>
    <property type="evidence" value="ECO:0007669"/>
    <property type="project" value="InterPro"/>
</dbReference>
<feature type="compositionally biased region" description="Basic and acidic residues" evidence="1">
    <location>
        <begin position="573"/>
        <end position="596"/>
    </location>
</feature>
<accession>A0A1B0D9K4</accession>
<sequence>MSEKPRKRKDKKKKDSVSDAADIARRLSTKEDSDAGDSVTSHPSGVQSMGPDDVQLHVHKDHGTGGHWCAKIVFFSLMAILAGLVGLIILENRGLSDVDTPLSESRFSEILEGWVDENRESHDDHDHEILASLEELDEHDEHGEPFEEEEDHDQEDEDHDEEDDEHGGDEEEEDHADEEDDEDQANEDEEEDQADEEDDEDQANEDDDQEDEDQNVDDNASEELQNDDEEDYQNDQEDDDNADEEENQTNEDNDENEDNDDNDDNNDNEDDNDDNYNQRDIDDDDDAPFEEHLTTNKSIPVPLTQTSDITEKTDTVTVADLEVQIEAMKIAYDEVAQHLGKPSFSELKDATQECPVEDFSFDERIKLDDDGSFEEVIDNDAGEDLHLQKMAQKDEPEPDADDDDQLASPSSSLAEKILIGLALVVVAHSVLLRKTFNKGKAVEEAEVVKGSVDQTSEELIMDEGIIDMRRRLTIGTEDEPLPEPEDDVIYGEDGEEYEYSGEEIEDEEIVDDLEEYEDEIDDEVRMPPTFEELNAMYKPEEPKVTPKIQEPEVPKVSSKPEGSEIPKATSKIQETEISKMTPKEVPKPPDLTKKYEDEEEDDFNFA</sequence>
<dbReference type="PANTHER" id="PTHR12366:SF29">
    <property type="entry name" value="ASPARTYL BETA-HYDROXYLASE, ISOFORM L"/>
    <property type="match status" value="1"/>
</dbReference>
<feature type="region of interest" description="Disordered" evidence="1">
    <location>
        <begin position="138"/>
        <end position="306"/>
    </location>
</feature>
<feature type="region of interest" description="Disordered" evidence="1">
    <location>
        <begin position="535"/>
        <end position="606"/>
    </location>
</feature>
<dbReference type="PANTHER" id="PTHR12366">
    <property type="entry name" value="ASPARTYL/ASPARAGINYL BETA-HYDROXYLASE"/>
    <property type="match status" value="1"/>
</dbReference>
<feature type="compositionally biased region" description="Basic and acidic residues" evidence="1">
    <location>
        <begin position="13"/>
        <end position="33"/>
    </location>
</feature>
<dbReference type="Proteomes" id="UP000092462">
    <property type="component" value="Unassembled WGS sequence"/>
</dbReference>
<dbReference type="EnsemblMetazoa" id="PPAI004316-RA">
    <property type="protein sequence ID" value="PPAI004316-PA"/>
    <property type="gene ID" value="PPAI004316"/>
</dbReference>
<keyword evidence="4" id="KW-1185">Reference proteome</keyword>
<name>A0A1B0D9K4_PHLPP</name>
<dbReference type="AlphaFoldDB" id="A0A1B0D9K4"/>
<evidence type="ECO:0000256" key="1">
    <source>
        <dbReference type="SAM" id="MobiDB-lite"/>
    </source>
</evidence>
<keyword evidence="2" id="KW-0472">Membrane</keyword>
<reference evidence="3" key="1">
    <citation type="submission" date="2022-08" db="UniProtKB">
        <authorList>
            <consortium name="EnsemblMetazoa"/>
        </authorList>
    </citation>
    <scope>IDENTIFICATION</scope>
    <source>
        <strain evidence="3">Israel</strain>
    </source>
</reference>
<keyword evidence="2" id="KW-0812">Transmembrane</keyword>
<feature type="transmembrane region" description="Helical" evidence="2">
    <location>
        <begin position="68"/>
        <end position="90"/>
    </location>
</feature>
<feature type="compositionally biased region" description="Acidic residues" evidence="1">
    <location>
        <begin position="597"/>
        <end position="606"/>
    </location>
</feature>